<name>A0A371I681_MUCPR</name>
<proteinExistence type="predicted"/>
<dbReference type="Proteomes" id="UP000257109">
    <property type="component" value="Unassembled WGS sequence"/>
</dbReference>
<keyword evidence="2" id="KW-1185">Reference proteome</keyword>
<dbReference type="EMBL" id="QJKJ01000823">
    <property type="protein sequence ID" value="RDY10546.1"/>
    <property type="molecule type" value="Genomic_DNA"/>
</dbReference>
<sequence>MTHATPWYVDICNYLVASTYSVGESKAAKERLESDAKYYIWDDPYLWKLCNDAQNPRSSRTSTFVTQRLKEAIVDQCV</sequence>
<protein>
    <submittedName>
        <fullName evidence="1">Uncharacterized protein</fullName>
    </submittedName>
</protein>
<dbReference type="OrthoDB" id="1432876at2759"/>
<dbReference type="AlphaFoldDB" id="A0A371I681"/>
<organism evidence="1 2">
    <name type="scientific">Mucuna pruriens</name>
    <name type="common">Velvet bean</name>
    <name type="synonym">Dolichos pruriens</name>
    <dbReference type="NCBI Taxonomy" id="157652"/>
    <lineage>
        <taxon>Eukaryota</taxon>
        <taxon>Viridiplantae</taxon>
        <taxon>Streptophyta</taxon>
        <taxon>Embryophyta</taxon>
        <taxon>Tracheophyta</taxon>
        <taxon>Spermatophyta</taxon>
        <taxon>Magnoliopsida</taxon>
        <taxon>eudicotyledons</taxon>
        <taxon>Gunneridae</taxon>
        <taxon>Pentapetalae</taxon>
        <taxon>rosids</taxon>
        <taxon>fabids</taxon>
        <taxon>Fabales</taxon>
        <taxon>Fabaceae</taxon>
        <taxon>Papilionoideae</taxon>
        <taxon>50 kb inversion clade</taxon>
        <taxon>NPAAA clade</taxon>
        <taxon>indigoferoid/millettioid clade</taxon>
        <taxon>Phaseoleae</taxon>
        <taxon>Mucuna</taxon>
    </lineage>
</organism>
<accession>A0A371I681</accession>
<comment type="caution">
    <text evidence="1">The sequence shown here is derived from an EMBL/GenBank/DDBJ whole genome shotgun (WGS) entry which is preliminary data.</text>
</comment>
<gene>
    <name evidence="1" type="ORF">CR513_04916</name>
</gene>
<evidence type="ECO:0000313" key="1">
    <source>
        <dbReference type="EMBL" id="RDY10546.1"/>
    </source>
</evidence>
<reference evidence="1" key="1">
    <citation type="submission" date="2018-05" db="EMBL/GenBank/DDBJ databases">
        <title>Draft genome of Mucuna pruriens seed.</title>
        <authorList>
            <person name="Nnadi N.E."/>
            <person name="Vos R."/>
            <person name="Hasami M.H."/>
            <person name="Devisetty U.K."/>
            <person name="Aguiy J.C."/>
        </authorList>
    </citation>
    <scope>NUCLEOTIDE SEQUENCE [LARGE SCALE GENOMIC DNA]</scope>
    <source>
        <strain evidence="1">JCA_2017</strain>
    </source>
</reference>
<feature type="non-terminal residue" evidence="1">
    <location>
        <position position="1"/>
    </location>
</feature>
<evidence type="ECO:0000313" key="2">
    <source>
        <dbReference type="Proteomes" id="UP000257109"/>
    </source>
</evidence>